<evidence type="ECO:0000313" key="3">
    <source>
        <dbReference type="Proteomes" id="UP001592530"/>
    </source>
</evidence>
<gene>
    <name evidence="2" type="ORF">ACEZDB_28295</name>
</gene>
<evidence type="ECO:0000256" key="1">
    <source>
        <dbReference type="SAM" id="MobiDB-lite"/>
    </source>
</evidence>
<evidence type="ECO:0000313" key="2">
    <source>
        <dbReference type="EMBL" id="MFC1434547.1"/>
    </source>
</evidence>
<organism evidence="2 3">
    <name type="scientific">Streptacidiphilus alkalitolerans</name>
    <dbReference type="NCBI Taxonomy" id="3342712"/>
    <lineage>
        <taxon>Bacteria</taxon>
        <taxon>Bacillati</taxon>
        <taxon>Actinomycetota</taxon>
        <taxon>Actinomycetes</taxon>
        <taxon>Kitasatosporales</taxon>
        <taxon>Streptomycetaceae</taxon>
        <taxon>Streptacidiphilus</taxon>
    </lineage>
</organism>
<reference evidence="2 3" key="1">
    <citation type="submission" date="2024-09" db="EMBL/GenBank/DDBJ databases">
        <authorList>
            <person name="Lee S.D."/>
        </authorList>
    </citation>
    <scope>NUCLEOTIDE SEQUENCE [LARGE SCALE GENOMIC DNA]</scope>
    <source>
        <strain evidence="2 3">N1-3</strain>
    </source>
</reference>
<dbReference type="Proteomes" id="UP001592530">
    <property type="component" value="Unassembled WGS sequence"/>
</dbReference>
<dbReference type="EMBL" id="JBHEZY010000013">
    <property type="protein sequence ID" value="MFC1434547.1"/>
    <property type="molecule type" value="Genomic_DNA"/>
</dbReference>
<feature type="region of interest" description="Disordered" evidence="1">
    <location>
        <begin position="296"/>
        <end position="335"/>
    </location>
</feature>
<proteinExistence type="predicted"/>
<accession>A0ABV6X8C9</accession>
<feature type="compositionally biased region" description="Low complexity" evidence="1">
    <location>
        <begin position="196"/>
        <end position="206"/>
    </location>
</feature>
<feature type="compositionally biased region" description="Low complexity" evidence="1">
    <location>
        <begin position="323"/>
        <end position="335"/>
    </location>
</feature>
<name>A0ABV6X8C9_9ACTN</name>
<feature type="compositionally biased region" description="Basic and acidic residues" evidence="1">
    <location>
        <begin position="308"/>
        <end position="322"/>
    </location>
</feature>
<protein>
    <submittedName>
        <fullName evidence="2">Uncharacterized protein</fullName>
    </submittedName>
</protein>
<comment type="caution">
    <text evidence="2">The sequence shown here is derived from an EMBL/GenBank/DDBJ whole genome shotgun (WGS) entry which is preliminary data.</text>
</comment>
<dbReference type="RefSeq" id="WP_380557003.1">
    <property type="nucleotide sequence ID" value="NZ_JBHEZY010000013.1"/>
</dbReference>
<sequence>MILGTVFVTLEFLVDGTVDVFAGRIGDWFGRRQAARRRLDVATGQPEVVRMLVGATTVARRAWVQGLARNASAPASVLLRILALDPLPVQDEWLTERRLPMDVATAAVRHPDARARSAVLQNRSPPTAPRVRRACVVLAGEYGVELPDDALQALVADDNAKIRYWTTAIPGLSSALRRRLADDLAHLRAVGPAHALGAGALPSRSPSPSPDHRGGAAGLRWGDAASVHGPRRRRAAAGAAVDQALAELLVAEPDPRIRAAAAGNRHVATAAALTLVHDPDEEVRLQLSLREDIDEEQRSTMSWTVPQGRREPVSWVSERHPDAAAMRSAASSLSC</sequence>
<feature type="region of interest" description="Disordered" evidence="1">
    <location>
        <begin position="196"/>
        <end position="222"/>
    </location>
</feature>